<reference evidence="2 3" key="1">
    <citation type="submission" date="2021-03" db="EMBL/GenBank/DDBJ databases">
        <title>Antimicrobial resistance genes in bacteria isolated from Japanese honey, and their potential for conferring macrolide and lincosamide resistance in the American foulbrood pathogen Paenibacillus larvae.</title>
        <authorList>
            <person name="Okamoto M."/>
            <person name="Kumagai M."/>
            <person name="Kanamori H."/>
            <person name="Takamatsu D."/>
        </authorList>
    </citation>
    <scope>NUCLEOTIDE SEQUENCE [LARGE SCALE GENOMIC DNA]</scope>
    <source>
        <strain evidence="2 3">J34TS1</strain>
    </source>
</reference>
<dbReference type="Proteomes" id="UP000682811">
    <property type="component" value="Unassembled WGS sequence"/>
</dbReference>
<evidence type="ECO:0000313" key="2">
    <source>
        <dbReference type="EMBL" id="GIO51521.1"/>
    </source>
</evidence>
<keyword evidence="1" id="KW-0812">Transmembrane</keyword>
<accession>A0A920CRW9</accession>
<feature type="transmembrane region" description="Helical" evidence="1">
    <location>
        <begin position="24"/>
        <end position="49"/>
    </location>
</feature>
<dbReference type="EMBL" id="BORT01000056">
    <property type="protein sequence ID" value="GIO51521.1"/>
    <property type="molecule type" value="Genomic_DNA"/>
</dbReference>
<gene>
    <name evidence="2" type="ORF">J34TS1_62860</name>
</gene>
<protein>
    <recommendedName>
        <fullName evidence="4">HTTM domain-containing protein</fullName>
    </recommendedName>
</protein>
<proteinExistence type="predicted"/>
<feature type="transmembrane region" description="Helical" evidence="1">
    <location>
        <begin position="56"/>
        <end position="86"/>
    </location>
</feature>
<evidence type="ECO:0000256" key="1">
    <source>
        <dbReference type="SAM" id="Phobius"/>
    </source>
</evidence>
<sequence>MYYYFNSAMLGFNDTMLSLFKPLLISPFVFVITWGTTVAELLLAAALLAPIKHYKWYFWIGMLLHALIAVLLGLWRFSAIMIAGIVRSVYRQLMHLKAGDHHASSHL</sequence>
<evidence type="ECO:0000313" key="3">
    <source>
        <dbReference type="Proteomes" id="UP000682811"/>
    </source>
</evidence>
<evidence type="ECO:0008006" key="4">
    <source>
        <dbReference type="Google" id="ProtNLM"/>
    </source>
</evidence>
<comment type="caution">
    <text evidence="2">The sequence shown here is derived from an EMBL/GenBank/DDBJ whole genome shotgun (WGS) entry which is preliminary data.</text>
</comment>
<dbReference type="AlphaFoldDB" id="A0A920CRW9"/>
<name>A0A920CRW9_9BACL</name>
<keyword evidence="3" id="KW-1185">Reference proteome</keyword>
<organism evidence="2 3">
    <name type="scientific">Paenibacillus azoreducens</name>
    <dbReference type="NCBI Taxonomy" id="116718"/>
    <lineage>
        <taxon>Bacteria</taxon>
        <taxon>Bacillati</taxon>
        <taxon>Bacillota</taxon>
        <taxon>Bacilli</taxon>
        <taxon>Bacillales</taxon>
        <taxon>Paenibacillaceae</taxon>
        <taxon>Paenibacillus</taxon>
    </lineage>
</organism>
<keyword evidence="1" id="KW-0472">Membrane</keyword>
<keyword evidence="1" id="KW-1133">Transmembrane helix</keyword>